<comment type="caution">
    <text evidence="2">The sequence shown here is derived from an EMBL/GenBank/DDBJ whole genome shotgun (WGS) entry which is preliminary data.</text>
</comment>
<name>A0AAV7SVK8_PLEWA</name>
<sequence length="114" mass="12285">MYITGLYGLAHVTSRYPSNLLPGPSPFCGTADRRQLAARRSWGGPSATASTGGRAYPWSAVSRKPESLRREMETPSARPRAGGAIDDPGESTPGPARDPHLRPRARSSRPSWRG</sequence>
<evidence type="ECO:0000313" key="2">
    <source>
        <dbReference type="EMBL" id="KAJ1168220.1"/>
    </source>
</evidence>
<reference evidence="2" key="1">
    <citation type="journal article" date="2022" name="bioRxiv">
        <title>Sequencing and chromosome-scale assembly of the giantPleurodeles waltlgenome.</title>
        <authorList>
            <person name="Brown T."/>
            <person name="Elewa A."/>
            <person name="Iarovenko S."/>
            <person name="Subramanian E."/>
            <person name="Araus A.J."/>
            <person name="Petzold A."/>
            <person name="Susuki M."/>
            <person name="Suzuki K.-i.T."/>
            <person name="Hayashi T."/>
            <person name="Toyoda A."/>
            <person name="Oliveira C."/>
            <person name="Osipova E."/>
            <person name="Leigh N.D."/>
            <person name="Simon A."/>
            <person name="Yun M.H."/>
        </authorList>
    </citation>
    <scope>NUCLEOTIDE SEQUENCE</scope>
    <source>
        <strain evidence="2">20211129_DDA</strain>
        <tissue evidence="2">Liver</tissue>
    </source>
</reference>
<keyword evidence="3" id="KW-1185">Reference proteome</keyword>
<dbReference type="Proteomes" id="UP001066276">
    <property type="component" value="Chromosome 4_1"/>
</dbReference>
<dbReference type="AlphaFoldDB" id="A0AAV7SVK8"/>
<feature type="region of interest" description="Disordered" evidence="1">
    <location>
        <begin position="38"/>
        <end position="114"/>
    </location>
</feature>
<evidence type="ECO:0000256" key="1">
    <source>
        <dbReference type="SAM" id="MobiDB-lite"/>
    </source>
</evidence>
<proteinExistence type="predicted"/>
<organism evidence="2 3">
    <name type="scientific">Pleurodeles waltl</name>
    <name type="common">Iberian ribbed newt</name>
    <dbReference type="NCBI Taxonomy" id="8319"/>
    <lineage>
        <taxon>Eukaryota</taxon>
        <taxon>Metazoa</taxon>
        <taxon>Chordata</taxon>
        <taxon>Craniata</taxon>
        <taxon>Vertebrata</taxon>
        <taxon>Euteleostomi</taxon>
        <taxon>Amphibia</taxon>
        <taxon>Batrachia</taxon>
        <taxon>Caudata</taxon>
        <taxon>Salamandroidea</taxon>
        <taxon>Salamandridae</taxon>
        <taxon>Pleurodelinae</taxon>
        <taxon>Pleurodeles</taxon>
    </lineage>
</organism>
<accession>A0AAV7SVK8</accession>
<gene>
    <name evidence="2" type="ORF">NDU88_000168</name>
</gene>
<dbReference type="EMBL" id="JANPWB010000007">
    <property type="protein sequence ID" value="KAJ1168220.1"/>
    <property type="molecule type" value="Genomic_DNA"/>
</dbReference>
<protein>
    <submittedName>
        <fullName evidence="2">Uncharacterized protein</fullName>
    </submittedName>
</protein>
<evidence type="ECO:0000313" key="3">
    <source>
        <dbReference type="Proteomes" id="UP001066276"/>
    </source>
</evidence>
<feature type="compositionally biased region" description="Basic and acidic residues" evidence="1">
    <location>
        <begin position="63"/>
        <end position="73"/>
    </location>
</feature>